<gene>
    <name evidence="6" type="ORF">WJX75_008487</name>
</gene>
<evidence type="ECO:0000256" key="2">
    <source>
        <dbReference type="ARBA" id="ARBA00009430"/>
    </source>
</evidence>
<dbReference type="Proteomes" id="UP001491310">
    <property type="component" value="Unassembled WGS sequence"/>
</dbReference>
<evidence type="ECO:0000313" key="7">
    <source>
        <dbReference type="Proteomes" id="UP001491310"/>
    </source>
</evidence>
<sequence length="453" mass="49602">MGKRKVSNKDLPEAIDLQHVEAPSTSGRTGPLAVYFPSGFQPGKHGNCTWEVHSNTARQNDHLVVARTGDVDFVGSCRSVDAAGPPICKYAVGVLDKASGVMRYAEMGTGNIVRMEPRARGVNYGPTGARTEQEDDRQARILQNKKLVHAFGSQRRKRQMEQKESAKVGDDNVAAQAAVEDLLAAAGDKAAVAKMTKDDVLKAVSNIRHIPLHHPEATTAAAAYRLEELVPEEALEALEVARLRRAVEDDSYRDDVLRAKGIFPDVVLDRLPLITKPDGPAAARRLRAMAFLGPLVSLYTGRHRLNVDSRTGGLKQLSGRMRIQEDVLRGCLGRFYNRAKGEEEGSELYSRTKEQARMLLLHLLVVALIADDYSLGARQFEALRAALKLTPQDLVAHFKELGCTCDKAALPGGDKSPLKQYKVTLLPPGTAQPPRTLADMFPKLQLARARAKK</sequence>
<keyword evidence="7" id="KW-1185">Reference proteome</keyword>
<dbReference type="PANTHER" id="PTHR14440">
    <property type="entry name" value="DNA-DIRECTED RNA POLYMERASE I SUBUNIT RPA49"/>
    <property type="match status" value="1"/>
</dbReference>
<comment type="similarity">
    <text evidence="2">Belongs to the eukaryotic RPA49/POLR1E RNA polymerase subunit family.</text>
</comment>
<comment type="caution">
    <text evidence="6">The sequence shown here is derived from an EMBL/GenBank/DDBJ whole genome shotgun (WGS) entry which is preliminary data.</text>
</comment>
<evidence type="ECO:0008006" key="8">
    <source>
        <dbReference type="Google" id="ProtNLM"/>
    </source>
</evidence>
<evidence type="ECO:0000256" key="1">
    <source>
        <dbReference type="ARBA" id="ARBA00004604"/>
    </source>
</evidence>
<keyword evidence="3" id="KW-0240">DNA-directed RNA polymerase</keyword>
<organism evidence="6 7">
    <name type="scientific">Coccomyxa subellipsoidea</name>
    <dbReference type="NCBI Taxonomy" id="248742"/>
    <lineage>
        <taxon>Eukaryota</taxon>
        <taxon>Viridiplantae</taxon>
        <taxon>Chlorophyta</taxon>
        <taxon>core chlorophytes</taxon>
        <taxon>Trebouxiophyceae</taxon>
        <taxon>Trebouxiophyceae incertae sedis</taxon>
        <taxon>Coccomyxaceae</taxon>
        <taxon>Coccomyxa</taxon>
    </lineage>
</organism>
<evidence type="ECO:0000256" key="5">
    <source>
        <dbReference type="ARBA" id="ARBA00023242"/>
    </source>
</evidence>
<dbReference type="InterPro" id="IPR009668">
    <property type="entry name" value="RNA_pol-assoc_fac_A49-like"/>
</dbReference>
<evidence type="ECO:0000313" key="6">
    <source>
        <dbReference type="EMBL" id="KAK9918985.1"/>
    </source>
</evidence>
<proteinExistence type="inferred from homology"/>
<evidence type="ECO:0000256" key="4">
    <source>
        <dbReference type="ARBA" id="ARBA00023163"/>
    </source>
</evidence>
<evidence type="ECO:0000256" key="3">
    <source>
        <dbReference type="ARBA" id="ARBA00022478"/>
    </source>
</evidence>
<keyword evidence="5" id="KW-0539">Nucleus</keyword>
<dbReference type="Pfam" id="PF06870">
    <property type="entry name" value="RNA_pol_I_A49"/>
    <property type="match status" value="1"/>
</dbReference>
<comment type="subcellular location">
    <subcellularLocation>
        <location evidence="1">Nucleus</location>
        <location evidence="1">Nucleolus</location>
    </subcellularLocation>
</comment>
<accession>A0ABR2Z5V4</accession>
<name>A0ABR2Z5V4_9CHLO</name>
<keyword evidence="4" id="KW-0804">Transcription</keyword>
<reference evidence="6 7" key="1">
    <citation type="journal article" date="2024" name="Nat. Commun.">
        <title>Phylogenomics reveals the evolutionary origins of lichenization in chlorophyte algae.</title>
        <authorList>
            <person name="Puginier C."/>
            <person name="Libourel C."/>
            <person name="Otte J."/>
            <person name="Skaloud P."/>
            <person name="Haon M."/>
            <person name="Grisel S."/>
            <person name="Petersen M."/>
            <person name="Berrin J.G."/>
            <person name="Delaux P.M."/>
            <person name="Dal Grande F."/>
            <person name="Keller J."/>
        </authorList>
    </citation>
    <scope>NUCLEOTIDE SEQUENCE [LARGE SCALE GENOMIC DNA]</scope>
    <source>
        <strain evidence="6 7">SAG 216-7</strain>
    </source>
</reference>
<dbReference type="EMBL" id="JALJOT010000001">
    <property type="protein sequence ID" value="KAK9918985.1"/>
    <property type="molecule type" value="Genomic_DNA"/>
</dbReference>
<protein>
    <recommendedName>
        <fullName evidence="8">RNA polymerase I associated factor, A49-like protein</fullName>
    </recommendedName>
</protein>